<protein>
    <submittedName>
        <fullName evidence="2">Uncharacterized protein</fullName>
    </submittedName>
</protein>
<evidence type="ECO:0000313" key="2">
    <source>
        <dbReference type="EMBL" id="HGN90470.1"/>
    </source>
</evidence>
<reference evidence="2" key="1">
    <citation type="journal article" date="2020" name="mSystems">
        <title>Genome- and Community-Level Interaction Insights into Carbon Utilization and Element Cycling Functions of Hydrothermarchaeota in Hydrothermal Sediment.</title>
        <authorList>
            <person name="Zhou Z."/>
            <person name="Liu Y."/>
            <person name="Xu W."/>
            <person name="Pan J."/>
            <person name="Luo Z.H."/>
            <person name="Li M."/>
        </authorList>
    </citation>
    <scope>NUCLEOTIDE SEQUENCE [LARGE SCALE GENOMIC DNA]</scope>
    <source>
        <strain evidence="2">SpSt-613</strain>
        <strain evidence="1">SpSt-669</strain>
    </source>
</reference>
<dbReference type="EMBL" id="DTAD01000054">
    <property type="protein sequence ID" value="HGN90470.1"/>
    <property type="molecule type" value="Genomic_DNA"/>
</dbReference>
<dbReference type="AlphaFoldDB" id="A0A7C4I191"/>
<accession>A0A7C4I191</accession>
<comment type="caution">
    <text evidence="2">The sequence shown here is derived from an EMBL/GenBank/DDBJ whole genome shotgun (WGS) entry which is preliminary data.</text>
</comment>
<proteinExistence type="predicted"/>
<sequence length="348" mass="39119">MKVLLAAMDETGIAAAAELAKNGFQTVFYTPDPYVEKKATEYSPSLHRGVSKQEFIKLCVENKFTVTREPEESYQEVWITVNTIKEGRDTLHSAENLVKTVGEKLRQVERLTFSGLTKPGECRQLLKLFTRSSAADPTETNYAGALSTAGKLLPAWSSSEKTSPVLEKLGATFFESPELAEIASLSNLLSEAVEAWTLIEMAVLHGHMELVMNCFTRDVVLYQEHLDAVKAFRMHRDTPLLNNLYTKMRKTVYRAEASALSQVREVSRKYRREFRLLVVGCSEMVGQRFVDALKGRRVRVSVLDSEDVSLEKLGSFTGFDGAVVAGLRIDLLRELSKHFSHVWFVPMV</sequence>
<name>A0A7C4I191_CALS0</name>
<gene>
    <name evidence="2" type="ORF">ENT82_05010</name>
    <name evidence="1" type="ORF">ENU43_03835</name>
</gene>
<dbReference type="EMBL" id="DTCM01000050">
    <property type="protein sequence ID" value="HGL40777.1"/>
    <property type="molecule type" value="Genomic_DNA"/>
</dbReference>
<organism evidence="2">
    <name type="scientific">Caldiarchaeum subterraneum</name>
    <dbReference type="NCBI Taxonomy" id="311458"/>
    <lineage>
        <taxon>Archaea</taxon>
        <taxon>Nitrososphaerota</taxon>
        <taxon>Candidatus Caldarchaeales</taxon>
        <taxon>Candidatus Caldarchaeaceae</taxon>
        <taxon>Candidatus Caldarchaeum</taxon>
    </lineage>
</organism>
<evidence type="ECO:0000313" key="1">
    <source>
        <dbReference type="EMBL" id="HGL40777.1"/>
    </source>
</evidence>